<dbReference type="InterPro" id="IPR036388">
    <property type="entry name" value="WH-like_DNA-bd_sf"/>
</dbReference>
<keyword evidence="7" id="KW-1185">Reference proteome</keyword>
<dbReference type="PRINTS" id="PR00038">
    <property type="entry name" value="HTHLUXR"/>
</dbReference>
<evidence type="ECO:0000313" key="6">
    <source>
        <dbReference type="EMBL" id="RNE48592.1"/>
    </source>
</evidence>
<proteinExistence type="predicted"/>
<dbReference type="InterPro" id="IPR039420">
    <property type="entry name" value="WalR-like"/>
</dbReference>
<dbReference type="SMART" id="SM00421">
    <property type="entry name" value="HTH_LUXR"/>
    <property type="match status" value="1"/>
</dbReference>
<evidence type="ECO:0000256" key="2">
    <source>
        <dbReference type="ARBA" id="ARBA00023125"/>
    </source>
</evidence>
<dbReference type="SUPFAM" id="SSF52172">
    <property type="entry name" value="CheY-like"/>
    <property type="match status" value="1"/>
</dbReference>
<dbReference type="RefSeq" id="WP_123048523.1">
    <property type="nucleotide sequence ID" value="NZ_PTJO01000005.1"/>
</dbReference>
<dbReference type="PROSITE" id="PS50110">
    <property type="entry name" value="RESPONSE_REGULATORY"/>
    <property type="match status" value="1"/>
</dbReference>
<dbReference type="PROSITE" id="PS50043">
    <property type="entry name" value="HTH_LUXR_2"/>
    <property type="match status" value="1"/>
</dbReference>
<dbReference type="Gene3D" id="3.40.50.2300">
    <property type="match status" value="1"/>
</dbReference>
<evidence type="ECO:0000259" key="5">
    <source>
        <dbReference type="PROSITE" id="PS50110"/>
    </source>
</evidence>
<keyword evidence="2 6" id="KW-0238">DNA-binding</keyword>
<dbReference type="PANTHER" id="PTHR43214">
    <property type="entry name" value="TWO-COMPONENT RESPONSE REGULATOR"/>
    <property type="match status" value="1"/>
</dbReference>
<keyword evidence="1 3" id="KW-0597">Phosphoprotein</keyword>
<name>A0A3M8K7Q5_9CORY</name>
<dbReference type="CDD" id="cd17535">
    <property type="entry name" value="REC_NarL-like"/>
    <property type="match status" value="1"/>
</dbReference>
<dbReference type="InterPro" id="IPR016032">
    <property type="entry name" value="Sig_transdc_resp-reg_C-effctor"/>
</dbReference>
<feature type="domain" description="Response regulatory" evidence="5">
    <location>
        <begin position="3"/>
        <end position="125"/>
    </location>
</feature>
<sequence length="207" mass="22095">MISIAIADDESLVASSLSTLLGLEDDLEVVCTRGSGEEIITWWNSRLRAGDNTADVCVLDLKLGGIDGIDTAVALRNLSANLPVLIVTSYARPRQLKRALANGILGFLPKTSTAEEFATAIRGVHSGRRYIDPELAAMTISAGASPLTEREEELLELAGQGKSVEDIAASAHLAPGTTRNYLSQAMNKVGAQNRFGAFTRARELGWL</sequence>
<dbReference type="GO" id="GO:0003677">
    <property type="term" value="F:DNA binding"/>
    <property type="evidence" value="ECO:0007669"/>
    <property type="project" value="UniProtKB-KW"/>
</dbReference>
<evidence type="ECO:0000259" key="4">
    <source>
        <dbReference type="PROSITE" id="PS50043"/>
    </source>
</evidence>
<dbReference type="InterPro" id="IPR000792">
    <property type="entry name" value="Tscrpt_reg_LuxR_C"/>
</dbReference>
<organism evidence="6 7">
    <name type="scientific">Corynebacterium alimapuense</name>
    <dbReference type="NCBI Taxonomy" id="1576874"/>
    <lineage>
        <taxon>Bacteria</taxon>
        <taxon>Bacillati</taxon>
        <taxon>Actinomycetota</taxon>
        <taxon>Actinomycetes</taxon>
        <taxon>Mycobacteriales</taxon>
        <taxon>Corynebacteriaceae</taxon>
        <taxon>Corynebacterium</taxon>
    </lineage>
</organism>
<feature type="domain" description="HTH luxR-type" evidence="4">
    <location>
        <begin position="140"/>
        <end position="205"/>
    </location>
</feature>
<dbReference type="GO" id="GO:0000160">
    <property type="term" value="P:phosphorelay signal transduction system"/>
    <property type="evidence" value="ECO:0007669"/>
    <property type="project" value="InterPro"/>
</dbReference>
<accession>A0A3M8K7Q5</accession>
<gene>
    <name evidence="6" type="ORF">C5L39_08880</name>
</gene>
<evidence type="ECO:0000256" key="3">
    <source>
        <dbReference type="PROSITE-ProRule" id="PRU00169"/>
    </source>
</evidence>
<evidence type="ECO:0000256" key="1">
    <source>
        <dbReference type="ARBA" id="ARBA00022553"/>
    </source>
</evidence>
<dbReference type="OrthoDB" id="9808843at2"/>
<dbReference type="GO" id="GO:0006355">
    <property type="term" value="P:regulation of DNA-templated transcription"/>
    <property type="evidence" value="ECO:0007669"/>
    <property type="project" value="InterPro"/>
</dbReference>
<dbReference type="Gene3D" id="1.10.10.10">
    <property type="entry name" value="Winged helix-like DNA-binding domain superfamily/Winged helix DNA-binding domain"/>
    <property type="match status" value="1"/>
</dbReference>
<reference evidence="6 7" key="1">
    <citation type="submission" date="2018-02" db="EMBL/GenBank/DDBJ databases">
        <title>Corynebacterium alimpuense sp. nov., a marine obligate actinomycete isolated from sediments of Valparaiso bay, Chile.</title>
        <authorList>
            <person name="Claverias F."/>
            <person name="Gonzales-Siles L."/>
            <person name="Salva-Serra F."/>
            <person name="Inganaes E."/>
            <person name="Molin K."/>
            <person name="Cumsille A."/>
            <person name="Undabarrena A."/>
            <person name="Couve E."/>
            <person name="Moore E.R.B."/>
            <person name="Gomila M."/>
            <person name="Camara B."/>
        </authorList>
    </citation>
    <scope>NUCLEOTIDE SEQUENCE [LARGE SCALE GENOMIC DNA]</scope>
    <source>
        <strain evidence="6 7">CCUG 69366</strain>
    </source>
</reference>
<dbReference type="SMART" id="SM00448">
    <property type="entry name" value="REC"/>
    <property type="match status" value="1"/>
</dbReference>
<dbReference type="AlphaFoldDB" id="A0A3M8K7Q5"/>
<dbReference type="InterPro" id="IPR011006">
    <property type="entry name" value="CheY-like_superfamily"/>
</dbReference>
<protein>
    <submittedName>
        <fullName evidence="6">DNA-binding response regulator</fullName>
    </submittedName>
</protein>
<dbReference type="Proteomes" id="UP000266975">
    <property type="component" value="Unassembled WGS sequence"/>
</dbReference>
<dbReference type="InterPro" id="IPR058245">
    <property type="entry name" value="NreC/VraR/RcsB-like_REC"/>
</dbReference>
<dbReference type="Pfam" id="PF00072">
    <property type="entry name" value="Response_reg"/>
    <property type="match status" value="1"/>
</dbReference>
<evidence type="ECO:0000313" key="7">
    <source>
        <dbReference type="Proteomes" id="UP000266975"/>
    </source>
</evidence>
<comment type="caution">
    <text evidence="6">The sequence shown here is derived from an EMBL/GenBank/DDBJ whole genome shotgun (WGS) entry which is preliminary data.</text>
</comment>
<dbReference type="EMBL" id="PTJO01000005">
    <property type="protein sequence ID" value="RNE48592.1"/>
    <property type="molecule type" value="Genomic_DNA"/>
</dbReference>
<dbReference type="PANTHER" id="PTHR43214:SF42">
    <property type="entry name" value="TRANSCRIPTIONAL REGULATORY PROTEIN DESR"/>
    <property type="match status" value="1"/>
</dbReference>
<dbReference type="SUPFAM" id="SSF46894">
    <property type="entry name" value="C-terminal effector domain of the bipartite response regulators"/>
    <property type="match status" value="1"/>
</dbReference>
<dbReference type="Pfam" id="PF00196">
    <property type="entry name" value="GerE"/>
    <property type="match status" value="1"/>
</dbReference>
<feature type="modified residue" description="4-aspartylphosphate" evidence="3">
    <location>
        <position position="60"/>
    </location>
</feature>
<dbReference type="InterPro" id="IPR001789">
    <property type="entry name" value="Sig_transdc_resp-reg_receiver"/>
</dbReference>